<dbReference type="EMBL" id="LGTE01000002">
    <property type="protein sequence ID" value="KNZ70699.1"/>
    <property type="molecule type" value="Genomic_DNA"/>
</dbReference>
<comment type="similarity">
    <text evidence="1 6">Belongs to the iron/manganese superoxide dismutase family.</text>
</comment>
<dbReference type="SUPFAM" id="SSF54719">
    <property type="entry name" value="Fe,Mn superoxide dismutase (SOD), C-terminal domain"/>
    <property type="match status" value="1"/>
</dbReference>
<evidence type="ECO:0000256" key="1">
    <source>
        <dbReference type="ARBA" id="ARBA00008714"/>
    </source>
</evidence>
<evidence type="ECO:0000256" key="4">
    <source>
        <dbReference type="ARBA" id="ARBA00023002"/>
    </source>
</evidence>
<keyword evidence="3 5" id="KW-0479">Metal-binding</keyword>
<feature type="binding site" evidence="5">
    <location>
        <position position="79"/>
    </location>
    <ligand>
        <name>Mn(2+)</name>
        <dbReference type="ChEBI" id="CHEBI:29035"/>
    </ligand>
</feature>
<evidence type="ECO:0000256" key="5">
    <source>
        <dbReference type="PIRSR" id="PIRSR000349-1"/>
    </source>
</evidence>
<evidence type="ECO:0000313" key="9">
    <source>
        <dbReference type="EMBL" id="KNZ70699.1"/>
    </source>
</evidence>
<dbReference type="Pfam" id="PF00081">
    <property type="entry name" value="Sod_Fe_N"/>
    <property type="match status" value="1"/>
</dbReference>
<evidence type="ECO:0000313" key="10">
    <source>
        <dbReference type="Proteomes" id="UP000037175"/>
    </source>
</evidence>
<dbReference type="PANTHER" id="PTHR11404:SF6">
    <property type="entry name" value="SUPEROXIDE DISMUTASE [MN], MITOCHONDRIAL"/>
    <property type="match status" value="1"/>
</dbReference>
<organism evidence="9 10">
    <name type="scientific">Thermincola ferriacetica</name>
    <dbReference type="NCBI Taxonomy" id="281456"/>
    <lineage>
        <taxon>Bacteria</taxon>
        <taxon>Bacillati</taxon>
        <taxon>Bacillota</taxon>
        <taxon>Clostridia</taxon>
        <taxon>Eubacteriales</taxon>
        <taxon>Thermincolaceae</taxon>
        <taxon>Thermincola</taxon>
    </lineage>
</organism>
<dbReference type="Pfam" id="PF02777">
    <property type="entry name" value="Sod_Fe_C"/>
    <property type="match status" value="1"/>
</dbReference>
<keyword evidence="4 6" id="KW-0560">Oxidoreductase</keyword>
<sequence>MHKEIIAKPLKPELLKLDGISTKQITEHYEILYKGYVKTTNEIRRKLSQVSRENQNPRYTEFRELKVEETFNLNGVVLHELYFNNLGGDGGPPIGKIRNAIIHNFGSIEKWEEDFKAAAASSRGWVVLAYDFRDKRLHNFLLDAHNVGVIQSSAPVLIIDVYEHAYFIDYGAKRAPYIDAFMKNIDWGVVNHRFETPWRE</sequence>
<dbReference type="InterPro" id="IPR050265">
    <property type="entry name" value="Fe/Mn_Superoxide_Dismutase"/>
</dbReference>
<dbReference type="GO" id="GO:0046872">
    <property type="term" value="F:metal ion binding"/>
    <property type="evidence" value="ECO:0007669"/>
    <property type="project" value="UniProtKB-KW"/>
</dbReference>
<dbReference type="InterPro" id="IPR036314">
    <property type="entry name" value="SOD_C_sf"/>
</dbReference>
<keyword evidence="10" id="KW-1185">Reference proteome</keyword>
<dbReference type="RefSeq" id="WP_052216628.1">
    <property type="nucleotide sequence ID" value="NZ_LGTE01000002.1"/>
</dbReference>
<dbReference type="EC" id="1.15.1.1" evidence="2 6"/>
<feature type="domain" description="Manganese/iron superoxide dismutase N-terminal" evidence="7">
    <location>
        <begin position="20"/>
        <end position="86"/>
    </location>
</feature>
<comment type="caution">
    <text evidence="9">The sequence shown here is derived from an EMBL/GenBank/DDBJ whole genome shotgun (WGS) entry which is preliminary data.</text>
</comment>
<comment type="function">
    <text evidence="6">Destroys radicals which are normally produced within the cells and which are toxic to biological systems.</text>
</comment>
<protein>
    <recommendedName>
        <fullName evidence="2 6">Superoxide dismutase</fullName>
        <ecNumber evidence="2 6">1.15.1.1</ecNumber>
    </recommendedName>
</protein>
<dbReference type="InterPro" id="IPR036324">
    <property type="entry name" value="Mn/Fe_SOD_N_sf"/>
</dbReference>
<dbReference type="PATRIC" id="fig|281456.6.peg.394"/>
<evidence type="ECO:0000256" key="6">
    <source>
        <dbReference type="RuleBase" id="RU000414"/>
    </source>
</evidence>
<proteinExistence type="inferred from homology"/>
<dbReference type="InterPro" id="IPR019831">
    <property type="entry name" value="Mn/Fe_SOD_N"/>
</dbReference>
<dbReference type="GO" id="GO:0004784">
    <property type="term" value="F:superoxide dismutase activity"/>
    <property type="evidence" value="ECO:0007669"/>
    <property type="project" value="UniProtKB-EC"/>
</dbReference>
<evidence type="ECO:0000256" key="3">
    <source>
        <dbReference type="ARBA" id="ARBA00022723"/>
    </source>
</evidence>
<feature type="binding site" evidence="5">
    <location>
        <position position="164"/>
    </location>
    <ligand>
        <name>Mn(2+)</name>
        <dbReference type="ChEBI" id="CHEBI:29035"/>
    </ligand>
</feature>
<evidence type="ECO:0000259" key="7">
    <source>
        <dbReference type="Pfam" id="PF00081"/>
    </source>
</evidence>
<feature type="domain" description="Manganese/iron superoxide dismutase C-terminal" evidence="8">
    <location>
        <begin position="94"/>
        <end position="193"/>
    </location>
</feature>
<dbReference type="Gene3D" id="1.10.287.990">
    <property type="entry name" value="Fe,Mn superoxide dismutase (SOD) domain"/>
    <property type="match status" value="1"/>
</dbReference>
<reference evidence="10" key="1">
    <citation type="submission" date="2015-07" db="EMBL/GenBank/DDBJ databases">
        <title>Complete Genome of Thermincola ferriacetica strain Z-0001T.</title>
        <authorList>
            <person name="Lusk B."/>
            <person name="Badalamenti J.P."/>
            <person name="Parameswaran P."/>
            <person name="Bond D.R."/>
            <person name="Torres C.I."/>
        </authorList>
    </citation>
    <scope>NUCLEOTIDE SEQUENCE [LARGE SCALE GENOMIC DNA]</scope>
    <source>
        <strain evidence="10">Z-0001</strain>
    </source>
</reference>
<dbReference type="InterPro" id="IPR001189">
    <property type="entry name" value="Mn/Fe_SOD"/>
</dbReference>
<name>A0A0L6W6G0_9FIRM</name>
<dbReference type="InterPro" id="IPR019832">
    <property type="entry name" value="Mn/Fe_SOD_C"/>
</dbReference>
<dbReference type="Proteomes" id="UP000037175">
    <property type="component" value="Unassembled WGS sequence"/>
</dbReference>
<feature type="binding site" evidence="5">
    <location>
        <position position="160"/>
    </location>
    <ligand>
        <name>Mn(2+)</name>
        <dbReference type="ChEBI" id="CHEBI:29035"/>
    </ligand>
</feature>
<comment type="catalytic activity">
    <reaction evidence="6">
        <text>2 superoxide + 2 H(+) = H2O2 + O2</text>
        <dbReference type="Rhea" id="RHEA:20696"/>
        <dbReference type="ChEBI" id="CHEBI:15378"/>
        <dbReference type="ChEBI" id="CHEBI:15379"/>
        <dbReference type="ChEBI" id="CHEBI:16240"/>
        <dbReference type="ChEBI" id="CHEBI:18421"/>
        <dbReference type="EC" id="1.15.1.1"/>
    </reaction>
</comment>
<dbReference type="Gene3D" id="3.55.40.20">
    <property type="entry name" value="Iron/manganese superoxide dismutase, C-terminal domain"/>
    <property type="match status" value="1"/>
</dbReference>
<feature type="binding site" evidence="5">
    <location>
        <position position="28"/>
    </location>
    <ligand>
        <name>Mn(2+)</name>
        <dbReference type="ChEBI" id="CHEBI:29035"/>
    </ligand>
</feature>
<gene>
    <name evidence="9" type="primary">sodB</name>
    <name evidence="9" type="ORF">Tfer_0377</name>
</gene>
<dbReference type="PANTHER" id="PTHR11404">
    <property type="entry name" value="SUPEROXIDE DISMUTASE 2"/>
    <property type="match status" value="1"/>
</dbReference>
<accession>A0A0L6W6G0</accession>
<dbReference type="AlphaFoldDB" id="A0A0L6W6G0"/>
<evidence type="ECO:0000256" key="2">
    <source>
        <dbReference type="ARBA" id="ARBA00012682"/>
    </source>
</evidence>
<dbReference type="PIRSF" id="PIRSF000349">
    <property type="entry name" value="SODismutase"/>
    <property type="match status" value="1"/>
</dbReference>
<evidence type="ECO:0000259" key="8">
    <source>
        <dbReference type="Pfam" id="PF02777"/>
    </source>
</evidence>
<dbReference type="SUPFAM" id="SSF46609">
    <property type="entry name" value="Fe,Mn superoxide dismutase (SOD), N-terminal domain"/>
    <property type="match status" value="1"/>
</dbReference>